<comment type="catalytic activity">
    <reaction evidence="14">
        <text>13-(9Z-octadecenoyloxy)-octadecanoate + H2O = 13-hydroxy-octadecanoate + (9Z)-octadecenoate + H(+)</text>
        <dbReference type="Rhea" id="RHEA:52064"/>
        <dbReference type="ChEBI" id="CHEBI:15377"/>
        <dbReference type="ChEBI" id="CHEBI:15378"/>
        <dbReference type="ChEBI" id="CHEBI:30823"/>
        <dbReference type="ChEBI" id="CHEBI:136303"/>
        <dbReference type="ChEBI" id="CHEBI:136304"/>
    </reaction>
    <physiologicalReaction direction="left-to-right" evidence="14">
        <dbReference type="Rhea" id="RHEA:52065"/>
    </physiologicalReaction>
</comment>
<comment type="catalytic activity">
    <reaction evidence="12">
        <text>9-(9Z-octadecenoyloxy)-octadecanoate + H2O = 9-hydroxy-octadecanoate + (9Z)-octadecenoate + H(+)</text>
        <dbReference type="Rhea" id="RHEA:52048"/>
        <dbReference type="ChEBI" id="CHEBI:15377"/>
        <dbReference type="ChEBI" id="CHEBI:15378"/>
        <dbReference type="ChEBI" id="CHEBI:30823"/>
        <dbReference type="ChEBI" id="CHEBI:136282"/>
        <dbReference type="ChEBI" id="CHEBI:136286"/>
    </reaction>
    <physiologicalReaction direction="left-to-right" evidence="12">
        <dbReference type="Rhea" id="RHEA:52049"/>
    </physiologicalReaction>
</comment>
<evidence type="ECO:0000313" key="19">
    <source>
        <dbReference type="RefSeq" id="XP_028042083.1"/>
    </source>
</evidence>
<sequence>MLLYHLSVVLFNSYVIWYDQQYVEIPLPDGIKNMSFKARGIFLTFWCFALQTIYFGTAVLNDIIGTNAKAPKNPPLIRRVKDIVFSSAFTLALYVFATFWGLYLIDEDLILPAHIQEVLPNWINHGMHTTIVPFIILELLLTNRNYPTRKVGLSVTLLINFTYVFWIHYLYFTQGTWVYPFLDLMNWPTRILFCCTSSIIGVLFYILGENIHYIVTPKKKLSVNGSKRD</sequence>
<evidence type="ECO:0000313" key="18">
    <source>
        <dbReference type="Proteomes" id="UP000504629"/>
    </source>
</evidence>
<dbReference type="RefSeq" id="XP_028042083.1">
    <property type="nucleotide sequence ID" value="XM_028186282.1"/>
</dbReference>
<reference evidence="19" key="1">
    <citation type="submission" date="2025-08" db="UniProtKB">
        <authorList>
            <consortium name="RefSeq"/>
        </authorList>
    </citation>
    <scope>IDENTIFICATION</scope>
    <source>
        <tissue evidence="19">Silk gland</tissue>
    </source>
</reference>
<comment type="catalytic activity">
    <reaction evidence="10">
        <text>12-octadecanoyloxy-octadecanoate + H2O = 12-hydroxyoctadecanoate + octadecanoate + H(+)</text>
        <dbReference type="Rhea" id="RHEA:52080"/>
        <dbReference type="ChEBI" id="CHEBI:15377"/>
        <dbReference type="ChEBI" id="CHEBI:15378"/>
        <dbReference type="ChEBI" id="CHEBI:25629"/>
        <dbReference type="ChEBI" id="CHEBI:84201"/>
        <dbReference type="ChEBI" id="CHEBI:136330"/>
    </reaction>
    <physiologicalReaction direction="left-to-right" evidence="10">
        <dbReference type="Rhea" id="RHEA:52081"/>
    </physiologicalReaction>
</comment>
<evidence type="ECO:0000256" key="13">
    <source>
        <dbReference type="ARBA" id="ARBA00049221"/>
    </source>
</evidence>
<protein>
    <submittedName>
        <fullName evidence="19">Androgen-induced gene 1 protein-like</fullName>
    </submittedName>
</protein>
<evidence type="ECO:0000256" key="3">
    <source>
        <dbReference type="ARBA" id="ARBA00009300"/>
    </source>
</evidence>
<evidence type="ECO:0000256" key="12">
    <source>
        <dbReference type="ARBA" id="ARBA00048800"/>
    </source>
</evidence>
<keyword evidence="6 17" id="KW-0472">Membrane</keyword>
<dbReference type="KEGG" id="bman:114251876"/>
<evidence type="ECO:0000256" key="6">
    <source>
        <dbReference type="ARBA" id="ARBA00023136"/>
    </source>
</evidence>
<comment type="catalytic activity">
    <reaction evidence="1">
        <text>9-(9Z-hexadecenoyloxy)-octadecanoate + H2O = (9Z)-hexadecenoate + 9-hydroxy-octadecanoate + H(+)</text>
        <dbReference type="Rhea" id="RHEA:52068"/>
        <dbReference type="ChEBI" id="CHEBI:15377"/>
        <dbReference type="ChEBI" id="CHEBI:15378"/>
        <dbReference type="ChEBI" id="CHEBI:32372"/>
        <dbReference type="ChEBI" id="CHEBI:136286"/>
        <dbReference type="ChEBI" id="CHEBI:136309"/>
    </reaction>
    <physiologicalReaction direction="left-to-right" evidence="1">
        <dbReference type="Rhea" id="RHEA:52069"/>
    </physiologicalReaction>
</comment>
<keyword evidence="5 17" id="KW-1133">Transmembrane helix</keyword>
<dbReference type="InterPro" id="IPR006838">
    <property type="entry name" value="ADTRP_AIG1"/>
</dbReference>
<feature type="transmembrane region" description="Helical" evidence="17">
    <location>
        <begin position="41"/>
        <end position="63"/>
    </location>
</feature>
<evidence type="ECO:0000256" key="2">
    <source>
        <dbReference type="ARBA" id="ARBA00004127"/>
    </source>
</evidence>
<dbReference type="Proteomes" id="UP000504629">
    <property type="component" value="Unplaced"/>
</dbReference>
<feature type="transmembrane region" description="Helical" evidence="17">
    <location>
        <begin position="83"/>
        <end position="102"/>
    </location>
</feature>
<evidence type="ECO:0000256" key="5">
    <source>
        <dbReference type="ARBA" id="ARBA00022989"/>
    </source>
</evidence>
<comment type="catalytic activity">
    <reaction evidence="16">
        <text>12-(9Z-hexadecenoyloxy)-octadecanoate + H2O = 12-hydroxyoctadecanoate + (9Z)-hexadecenoate + H(+)</text>
        <dbReference type="Rhea" id="RHEA:52072"/>
        <dbReference type="ChEBI" id="CHEBI:15377"/>
        <dbReference type="ChEBI" id="CHEBI:15378"/>
        <dbReference type="ChEBI" id="CHEBI:32372"/>
        <dbReference type="ChEBI" id="CHEBI:84201"/>
        <dbReference type="ChEBI" id="CHEBI:136312"/>
    </reaction>
    <physiologicalReaction direction="left-to-right" evidence="16">
        <dbReference type="Rhea" id="RHEA:52073"/>
    </physiologicalReaction>
</comment>
<evidence type="ECO:0000256" key="10">
    <source>
        <dbReference type="ARBA" id="ARBA00048680"/>
    </source>
</evidence>
<evidence type="ECO:0000256" key="1">
    <source>
        <dbReference type="ARBA" id="ARBA00000923"/>
    </source>
</evidence>
<keyword evidence="18" id="KW-1185">Reference proteome</keyword>
<dbReference type="PANTHER" id="PTHR10989">
    <property type="entry name" value="ANDROGEN-INDUCED PROTEIN 1-RELATED"/>
    <property type="match status" value="1"/>
</dbReference>
<evidence type="ECO:0000256" key="8">
    <source>
        <dbReference type="ARBA" id="ARBA00047427"/>
    </source>
</evidence>
<dbReference type="GO" id="GO:0012505">
    <property type="term" value="C:endomembrane system"/>
    <property type="evidence" value="ECO:0007669"/>
    <property type="project" value="UniProtKB-SubCell"/>
</dbReference>
<proteinExistence type="inferred from homology"/>
<comment type="catalytic activity">
    <reaction evidence="7">
        <text>12-hexadecanoyloxy-octadecanoate + H2O = 12-hydroxyoctadecanoate + hexadecanoate + H(+)</text>
        <dbReference type="Rhea" id="RHEA:52056"/>
        <dbReference type="ChEBI" id="CHEBI:7896"/>
        <dbReference type="ChEBI" id="CHEBI:15377"/>
        <dbReference type="ChEBI" id="CHEBI:15378"/>
        <dbReference type="ChEBI" id="CHEBI:83677"/>
        <dbReference type="ChEBI" id="CHEBI:84201"/>
    </reaction>
    <physiologicalReaction direction="left-to-right" evidence="7">
        <dbReference type="Rhea" id="RHEA:52057"/>
    </physiologicalReaction>
</comment>
<dbReference type="GO" id="GO:0016020">
    <property type="term" value="C:membrane"/>
    <property type="evidence" value="ECO:0007669"/>
    <property type="project" value="InterPro"/>
</dbReference>
<dbReference type="GeneID" id="114251876"/>
<name>A0A6J2KKK4_BOMMA</name>
<accession>A0A6J2KKK4</accession>
<evidence type="ECO:0000256" key="14">
    <source>
        <dbReference type="ARBA" id="ARBA00049296"/>
    </source>
</evidence>
<comment type="subcellular location">
    <subcellularLocation>
        <location evidence="2">Endomembrane system</location>
        <topology evidence="2">Multi-pass membrane protein</topology>
    </subcellularLocation>
</comment>
<comment type="catalytic activity">
    <reaction evidence="15">
        <text>13-(9Z-hexadecenoyloxy)-octadecanoate + H2O = 13-hydroxy-octadecanoate + (9Z)-hexadecenoate + H(+)</text>
        <dbReference type="Rhea" id="RHEA:52076"/>
        <dbReference type="ChEBI" id="CHEBI:15377"/>
        <dbReference type="ChEBI" id="CHEBI:15378"/>
        <dbReference type="ChEBI" id="CHEBI:32372"/>
        <dbReference type="ChEBI" id="CHEBI:136304"/>
        <dbReference type="ChEBI" id="CHEBI:136315"/>
    </reaction>
    <physiologicalReaction direction="left-to-right" evidence="15">
        <dbReference type="Rhea" id="RHEA:52077"/>
    </physiologicalReaction>
</comment>
<feature type="transmembrane region" description="Helical" evidence="17">
    <location>
        <begin position="122"/>
        <end position="141"/>
    </location>
</feature>
<dbReference type="Pfam" id="PF04750">
    <property type="entry name" value="Far-17a_AIG1"/>
    <property type="match status" value="1"/>
</dbReference>
<evidence type="ECO:0000256" key="17">
    <source>
        <dbReference type="SAM" id="Phobius"/>
    </source>
</evidence>
<evidence type="ECO:0000256" key="11">
    <source>
        <dbReference type="ARBA" id="ARBA00048701"/>
    </source>
</evidence>
<dbReference type="PANTHER" id="PTHR10989:SF16">
    <property type="entry name" value="AT02829P-RELATED"/>
    <property type="match status" value="1"/>
</dbReference>
<evidence type="ECO:0000256" key="16">
    <source>
        <dbReference type="ARBA" id="ARBA00049428"/>
    </source>
</evidence>
<evidence type="ECO:0000256" key="9">
    <source>
        <dbReference type="ARBA" id="ARBA00047863"/>
    </source>
</evidence>
<evidence type="ECO:0000256" key="7">
    <source>
        <dbReference type="ARBA" id="ARBA00047368"/>
    </source>
</evidence>
<gene>
    <name evidence="19" type="primary">LOC114251876</name>
</gene>
<feature type="transmembrane region" description="Helical" evidence="17">
    <location>
        <begin position="187"/>
        <end position="208"/>
    </location>
</feature>
<organism evidence="18 19">
    <name type="scientific">Bombyx mandarina</name>
    <name type="common">Wild silk moth</name>
    <name type="synonym">Wild silkworm</name>
    <dbReference type="NCBI Taxonomy" id="7092"/>
    <lineage>
        <taxon>Eukaryota</taxon>
        <taxon>Metazoa</taxon>
        <taxon>Ecdysozoa</taxon>
        <taxon>Arthropoda</taxon>
        <taxon>Hexapoda</taxon>
        <taxon>Insecta</taxon>
        <taxon>Pterygota</taxon>
        <taxon>Neoptera</taxon>
        <taxon>Endopterygota</taxon>
        <taxon>Lepidoptera</taxon>
        <taxon>Glossata</taxon>
        <taxon>Ditrysia</taxon>
        <taxon>Bombycoidea</taxon>
        <taxon>Bombycidae</taxon>
        <taxon>Bombycinae</taxon>
        <taxon>Bombyx</taxon>
    </lineage>
</organism>
<evidence type="ECO:0000256" key="15">
    <source>
        <dbReference type="ARBA" id="ARBA00049322"/>
    </source>
</evidence>
<feature type="transmembrane region" description="Helical" evidence="17">
    <location>
        <begin position="153"/>
        <end position="172"/>
    </location>
</feature>
<comment type="similarity">
    <text evidence="3">Belongs to the AIG1 family.</text>
</comment>
<dbReference type="AlphaFoldDB" id="A0A6J2KKK4"/>
<comment type="catalytic activity">
    <reaction evidence="11">
        <text>12-(9Z-octadecenoyloxy)-octadecanoate + H2O = 12-hydroxyoctadecanoate + (9Z)-octadecenoate + H(+)</text>
        <dbReference type="Rhea" id="RHEA:52060"/>
        <dbReference type="ChEBI" id="CHEBI:15377"/>
        <dbReference type="ChEBI" id="CHEBI:15378"/>
        <dbReference type="ChEBI" id="CHEBI:30823"/>
        <dbReference type="ChEBI" id="CHEBI:84201"/>
        <dbReference type="ChEBI" id="CHEBI:136302"/>
    </reaction>
    <physiologicalReaction direction="left-to-right" evidence="11">
        <dbReference type="Rhea" id="RHEA:52061"/>
    </physiologicalReaction>
</comment>
<dbReference type="OrthoDB" id="1898221at2759"/>
<evidence type="ECO:0000256" key="4">
    <source>
        <dbReference type="ARBA" id="ARBA00022692"/>
    </source>
</evidence>
<comment type="catalytic activity">
    <reaction evidence="13">
        <text>9-octadecanoyloxy-octadecanoate + H2O = 9-hydroxy-octadecanoate + octadecanoate + H(+)</text>
        <dbReference type="Rhea" id="RHEA:52096"/>
        <dbReference type="ChEBI" id="CHEBI:15377"/>
        <dbReference type="ChEBI" id="CHEBI:15378"/>
        <dbReference type="ChEBI" id="CHEBI:25629"/>
        <dbReference type="ChEBI" id="CHEBI:136286"/>
        <dbReference type="ChEBI" id="CHEBI:136373"/>
    </reaction>
    <physiologicalReaction direction="left-to-right" evidence="13">
        <dbReference type="Rhea" id="RHEA:52097"/>
    </physiologicalReaction>
</comment>
<keyword evidence="4 17" id="KW-0812">Transmembrane</keyword>
<comment type="catalytic activity">
    <reaction evidence="8">
        <text>13-octadecanoyloxy-octadecanoate + H2O = 13-hydroxy-octadecanoate + octadecanoate + H(+)</text>
        <dbReference type="Rhea" id="RHEA:52084"/>
        <dbReference type="ChEBI" id="CHEBI:15377"/>
        <dbReference type="ChEBI" id="CHEBI:15378"/>
        <dbReference type="ChEBI" id="CHEBI:25629"/>
        <dbReference type="ChEBI" id="CHEBI:136304"/>
        <dbReference type="ChEBI" id="CHEBI:136335"/>
    </reaction>
    <physiologicalReaction direction="left-to-right" evidence="8">
        <dbReference type="Rhea" id="RHEA:52085"/>
    </physiologicalReaction>
</comment>
<comment type="catalytic activity">
    <reaction evidence="9">
        <text>9-hexadecanoyloxy-octadecanoate + H2O = 9-hydroxy-octadecanoate + hexadecanoate + H(+)</text>
        <dbReference type="Rhea" id="RHEA:52052"/>
        <dbReference type="ChEBI" id="CHEBI:7896"/>
        <dbReference type="ChEBI" id="CHEBI:15377"/>
        <dbReference type="ChEBI" id="CHEBI:15378"/>
        <dbReference type="ChEBI" id="CHEBI:83670"/>
        <dbReference type="ChEBI" id="CHEBI:136286"/>
    </reaction>
    <physiologicalReaction direction="left-to-right" evidence="9">
        <dbReference type="Rhea" id="RHEA:52053"/>
    </physiologicalReaction>
</comment>